<gene>
    <name evidence="2" type="ORF">BN12_2530008</name>
</gene>
<dbReference type="Pfam" id="PF11382">
    <property type="entry name" value="MctB"/>
    <property type="match status" value="1"/>
</dbReference>
<reference evidence="2 3" key="1">
    <citation type="journal article" date="2013" name="ISME J.">
        <title>A metabolic model for members of the genus Tetrasphaera involved in enhanced biological phosphorus removal.</title>
        <authorList>
            <person name="Kristiansen R."/>
            <person name="Nguyen H.T.T."/>
            <person name="Saunders A.M."/>
            <person name="Nielsen J.L."/>
            <person name="Wimmer R."/>
            <person name="Le V.Q."/>
            <person name="McIlroy S.J."/>
            <person name="Petrovski S."/>
            <person name="Seviour R.J."/>
            <person name="Calteau A."/>
            <person name="Nielsen K.L."/>
            <person name="Nielsen P.H."/>
        </authorList>
    </citation>
    <scope>NUCLEOTIDE SEQUENCE [LARGE SCALE GENOMIC DNA]</scope>
    <source>
        <strain evidence="2 3">T1-X7</strain>
    </source>
</reference>
<proteinExistence type="predicted"/>
<evidence type="ECO:0000313" key="3">
    <source>
        <dbReference type="Proteomes" id="UP000035721"/>
    </source>
</evidence>
<protein>
    <submittedName>
        <fullName evidence="2">Uncharacterized protein</fullName>
    </submittedName>
</protein>
<dbReference type="STRING" id="1194083.BN12_2530008"/>
<dbReference type="RefSeq" id="WP_048555068.1">
    <property type="nucleotide sequence ID" value="NZ_HF570958.1"/>
</dbReference>
<name>A0A077M1P4_9MICO</name>
<keyword evidence="1" id="KW-0175">Coiled coil</keyword>
<dbReference type="InterPro" id="IPR021522">
    <property type="entry name" value="MctB"/>
</dbReference>
<dbReference type="GO" id="GO:0016020">
    <property type="term" value="C:membrane"/>
    <property type="evidence" value="ECO:0007669"/>
    <property type="project" value="InterPro"/>
</dbReference>
<evidence type="ECO:0000313" key="2">
    <source>
        <dbReference type="EMBL" id="CCH78119.1"/>
    </source>
</evidence>
<accession>A0A077M1P4</accession>
<dbReference type="EMBL" id="CAJB01000172">
    <property type="protein sequence ID" value="CCH78119.1"/>
    <property type="molecule type" value="Genomic_DNA"/>
</dbReference>
<dbReference type="Proteomes" id="UP000035721">
    <property type="component" value="Unassembled WGS sequence"/>
</dbReference>
<feature type="coiled-coil region" evidence="1">
    <location>
        <begin position="34"/>
        <end position="61"/>
    </location>
</feature>
<dbReference type="GO" id="GO:0055070">
    <property type="term" value="P:copper ion homeostasis"/>
    <property type="evidence" value="ECO:0007669"/>
    <property type="project" value="InterPro"/>
</dbReference>
<keyword evidence="3" id="KW-1185">Reference proteome</keyword>
<comment type="caution">
    <text evidence="2">The sequence shown here is derived from an EMBL/GenBank/DDBJ whole genome shotgun (WGS) entry which is preliminary data.</text>
</comment>
<organism evidence="2 3">
    <name type="scientific">Nostocoides japonicum T1-X7</name>
    <dbReference type="NCBI Taxonomy" id="1194083"/>
    <lineage>
        <taxon>Bacteria</taxon>
        <taxon>Bacillati</taxon>
        <taxon>Actinomycetota</taxon>
        <taxon>Actinomycetes</taxon>
        <taxon>Micrococcales</taxon>
        <taxon>Intrasporangiaceae</taxon>
        <taxon>Nostocoides</taxon>
    </lineage>
</organism>
<sequence>MIDFRYHLVSIVSIFLALAVGIALGAGPLKGTLSDTINSEIASLRSDKAKLNQQLATANRGIDERDAFIAATNGQLLGGRLVGQTVDLVVLPGTDGSLVKDTTATMSESGAKVGGTVEIKSAWVDPSAKQAREQVGDTLVRHLGLQPEDDQSDLNRSLATALQTDSEQTSSSVLKALGDAKLISVDRDKVTPATAVVVLSDTVDATPTSLATSQARAFVNLAVALDAKLTSSVLASNTAVDPGSGVSVVSTARTMGSAARNLSTVDDAGIPMGQASIALALLDESQGRSGQYGLGGDASDPFPAAVGS</sequence>
<evidence type="ECO:0000256" key="1">
    <source>
        <dbReference type="SAM" id="Coils"/>
    </source>
</evidence>
<dbReference type="AlphaFoldDB" id="A0A077M1P4"/>